<dbReference type="Gene3D" id="3.30.420.10">
    <property type="entry name" value="Ribonuclease H-like superfamily/Ribonuclease H"/>
    <property type="match status" value="1"/>
</dbReference>
<evidence type="ECO:0000259" key="2">
    <source>
        <dbReference type="Pfam" id="PF13966"/>
    </source>
</evidence>
<evidence type="ECO:0000259" key="1">
    <source>
        <dbReference type="Pfam" id="PF13456"/>
    </source>
</evidence>
<protein>
    <submittedName>
        <fullName evidence="3">Uncharacterized protein</fullName>
    </submittedName>
</protein>
<proteinExistence type="predicted"/>
<feature type="domain" description="Reverse transcriptase zinc-binding" evidence="2">
    <location>
        <begin position="275"/>
        <end position="325"/>
    </location>
</feature>
<dbReference type="InterPro" id="IPR012337">
    <property type="entry name" value="RNaseH-like_sf"/>
</dbReference>
<organism evidence="3 4">
    <name type="scientific">Colocasia esculenta</name>
    <name type="common">Wild taro</name>
    <name type="synonym">Arum esculentum</name>
    <dbReference type="NCBI Taxonomy" id="4460"/>
    <lineage>
        <taxon>Eukaryota</taxon>
        <taxon>Viridiplantae</taxon>
        <taxon>Streptophyta</taxon>
        <taxon>Embryophyta</taxon>
        <taxon>Tracheophyta</taxon>
        <taxon>Spermatophyta</taxon>
        <taxon>Magnoliopsida</taxon>
        <taxon>Liliopsida</taxon>
        <taxon>Araceae</taxon>
        <taxon>Aroideae</taxon>
        <taxon>Colocasieae</taxon>
        <taxon>Colocasia</taxon>
    </lineage>
</organism>
<evidence type="ECO:0000313" key="4">
    <source>
        <dbReference type="Proteomes" id="UP000652761"/>
    </source>
</evidence>
<reference evidence="3" key="1">
    <citation type="submission" date="2017-07" db="EMBL/GenBank/DDBJ databases">
        <title>Taro Niue Genome Assembly and Annotation.</title>
        <authorList>
            <person name="Atibalentja N."/>
            <person name="Keating K."/>
            <person name="Fields C.J."/>
        </authorList>
    </citation>
    <scope>NUCLEOTIDE SEQUENCE</scope>
    <source>
        <strain evidence="3">Niue_2</strain>
        <tissue evidence="3">Leaf</tissue>
    </source>
</reference>
<dbReference type="EMBL" id="NMUH01004049">
    <property type="protein sequence ID" value="MQM08171.1"/>
    <property type="molecule type" value="Genomic_DNA"/>
</dbReference>
<feature type="domain" description="RNase H type-1" evidence="1">
    <location>
        <begin position="342"/>
        <end position="451"/>
    </location>
</feature>
<dbReference type="GO" id="GO:0003676">
    <property type="term" value="F:nucleic acid binding"/>
    <property type="evidence" value="ECO:0007669"/>
    <property type="project" value="InterPro"/>
</dbReference>
<comment type="caution">
    <text evidence="3">The sequence shown here is derived from an EMBL/GenBank/DDBJ whole genome shotgun (WGS) entry which is preliminary data.</text>
</comment>
<keyword evidence="4" id="KW-1185">Reference proteome</keyword>
<dbReference type="PANTHER" id="PTHR33116">
    <property type="entry name" value="REVERSE TRANSCRIPTASE ZINC-BINDING DOMAIN-CONTAINING PROTEIN-RELATED-RELATED"/>
    <property type="match status" value="1"/>
</dbReference>
<dbReference type="Proteomes" id="UP000652761">
    <property type="component" value="Unassembled WGS sequence"/>
</dbReference>
<dbReference type="InterPro" id="IPR044730">
    <property type="entry name" value="RNase_H-like_dom_plant"/>
</dbReference>
<dbReference type="Pfam" id="PF13456">
    <property type="entry name" value="RVT_3"/>
    <property type="match status" value="1"/>
</dbReference>
<dbReference type="Pfam" id="PF13966">
    <property type="entry name" value="zf-RVT"/>
    <property type="match status" value="1"/>
</dbReference>
<dbReference type="PANTHER" id="PTHR33116:SF86">
    <property type="entry name" value="REVERSE TRANSCRIPTASE DOMAIN-CONTAINING PROTEIN"/>
    <property type="match status" value="1"/>
</dbReference>
<dbReference type="SUPFAM" id="SSF53098">
    <property type="entry name" value="Ribonuclease H-like"/>
    <property type="match status" value="1"/>
</dbReference>
<dbReference type="AlphaFoldDB" id="A0A843WS66"/>
<name>A0A843WS66_COLES</name>
<sequence length="486" mass="54270">MDELALVVLQVTNIFKLLKGYRHQTGSMKYLGIPLKAGRLKVQDFKFLVDNVTRKLAGWRSNILSQAGRTVLIRSVLLSLPVYLASSLSIPKSICNQGSDGQHRRHWVAWSALQRPLVEGGLNFRNFDFLQVALAAKQIWNILHGDSLWSRYAKQRFLKQSHFSDIFVPFPLGISKPIFAKAKEVVLANIRWLGGDGSSVNFYKDTWIGPSPLMHVLRGNPSLAQESHNIMINEMVLDINNPVWSFLNVSPSYVHSLLSTSQDKFIWAANPQGNFTVKSAYDLAFSHGVSRGAWAKLWHHVISPRAAMFAWRLLHRAIPVSARIKLPVLVKWTPPQVDFCLNVDGASKGNSGYCGGGGCIRDSHGNFICGFAFFMVLGAAFWRRQGRSMMISVVFSDSATLLRAIAVGRVPHWSVFPWWRGILDMLQVLKPQLVHTFREGNQVADSLANFACSNASSFLFLELSSIPPLTRGSLLVDNAGLPSFRE</sequence>
<dbReference type="CDD" id="cd06222">
    <property type="entry name" value="RNase_H_like"/>
    <property type="match status" value="1"/>
</dbReference>
<dbReference type="GO" id="GO:0004523">
    <property type="term" value="F:RNA-DNA hybrid ribonuclease activity"/>
    <property type="evidence" value="ECO:0007669"/>
    <property type="project" value="InterPro"/>
</dbReference>
<evidence type="ECO:0000313" key="3">
    <source>
        <dbReference type="EMBL" id="MQM08171.1"/>
    </source>
</evidence>
<dbReference type="InterPro" id="IPR036397">
    <property type="entry name" value="RNaseH_sf"/>
</dbReference>
<dbReference type="OrthoDB" id="685164at2759"/>
<dbReference type="InterPro" id="IPR026960">
    <property type="entry name" value="RVT-Znf"/>
</dbReference>
<accession>A0A843WS66</accession>
<gene>
    <name evidence="3" type="ORF">Taro_041025</name>
</gene>
<dbReference type="InterPro" id="IPR002156">
    <property type="entry name" value="RNaseH_domain"/>
</dbReference>